<gene>
    <name evidence="2" type="ORF">EV356DRAFT_535437</name>
</gene>
<keyword evidence="3" id="KW-1185">Reference proteome</keyword>
<sequence>MLREIWHSFRLDPYLIYMFHRNVPGYFQLSSSSSNDTLLNFYINSQAYWMLWSYESATVSTNAVLISRISPGRPASYPSLHAHIKRYSSLAGHPLFLAVATVIERTTYIDKFMREQHRRIGLTEQFTGFSHFYLDTPQHHTENAEETLARLSNQSRSASSVLVGLADMMQHLQLLTSVVDAFLSSSFSGNMQGIDSIRRQDAAIKSVGSILRPQVKERFGYVNFVKYRAQNQLTVLFNLLARGDAQANIDLAKAAVHDSTSMKTIAIMTMGFLPATFVAALFAVPSLQWDQPTVIGSRFWVYWAITIPTTILVFIIWIGMMHSRKLLAIAKKISKRNMGKKGRREEVHA</sequence>
<organism evidence="2 3">
    <name type="scientific">Viridothelium virens</name>
    <name type="common">Speckled blister lichen</name>
    <name type="synonym">Trypethelium virens</name>
    <dbReference type="NCBI Taxonomy" id="1048519"/>
    <lineage>
        <taxon>Eukaryota</taxon>
        <taxon>Fungi</taxon>
        <taxon>Dikarya</taxon>
        <taxon>Ascomycota</taxon>
        <taxon>Pezizomycotina</taxon>
        <taxon>Dothideomycetes</taxon>
        <taxon>Dothideomycetes incertae sedis</taxon>
        <taxon>Trypetheliales</taxon>
        <taxon>Trypetheliaceae</taxon>
        <taxon>Viridothelium</taxon>
    </lineage>
</organism>
<dbReference type="Proteomes" id="UP000800092">
    <property type="component" value="Unassembled WGS sequence"/>
</dbReference>
<evidence type="ECO:0000256" key="1">
    <source>
        <dbReference type="SAM" id="Phobius"/>
    </source>
</evidence>
<reference evidence="2" key="1">
    <citation type="journal article" date="2020" name="Stud. Mycol.">
        <title>101 Dothideomycetes genomes: a test case for predicting lifestyles and emergence of pathogens.</title>
        <authorList>
            <person name="Haridas S."/>
            <person name="Albert R."/>
            <person name="Binder M."/>
            <person name="Bloem J."/>
            <person name="Labutti K."/>
            <person name="Salamov A."/>
            <person name="Andreopoulos B."/>
            <person name="Baker S."/>
            <person name="Barry K."/>
            <person name="Bills G."/>
            <person name="Bluhm B."/>
            <person name="Cannon C."/>
            <person name="Castanera R."/>
            <person name="Culley D."/>
            <person name="Daum C."/>
            <person name="Ezra D."/>
            <person name="Gonzalez J."/>
            <person name="Henrissat B."/>
            <person name="Kuo A."/>
            <person name="Liang C."/>
            <person name="Lipzen A."/>
            <person name="Lutzoni F."/>
            <person name="Magnuson J."/>
            <person name="Mondo S."/>
            <person name="Nolan M."/>
            <person name="Ohm R."/>
            <person name="Pangilinan J."/>
            <person name="Park H.-J."/>
            <person name="Ramirez L."/>
            <person name="Alfaro M."/>
            <person name="Sun H."/>
            <person name="Tritt A."/>
            <person name="Yoshinaga Y."/>
            <person name="Zwiers L.-H."/>
            <person name="Turgeon B."/>
            <person name="Goodwin S."/>
            <person name="Spatafora J."/>
            <person name="Crous P."/>
            <person name="Grigoriev I."/>
        </authorList>
    </citation>
    <scope>NUCLEOTIDE SEQUENCE</scope>
    <source>
        <strain evidence="2">Tuck. ex Michener</strain>
    </source>
</reference>
<protein>
    <submittedName>
        <fullName evidence="2">Uncharacterized protein</fullName>
    </submittedName>
</protein>
<keyword evidence="1" id="KW-0472">Membrane</keyword>
<dbReference type="OrthoDB" id="3693351at2759"/>
<proteinExistence type="predicted"/>
<dbReference type="Gene3D" id="1.20.58.340">
    <property type="entry name" value="Magnesium transport protein CorA, transmembrane region"/>
    <property type="match status" value="1"/>
</dbReference>
<name>A0A6A6H0Q4_VIRVR</name>
<dbReference type="AlphaFoldDB" id="A0A6A6H0Q4"/>
<feature type="transmembrane region" description="Helical" evidence="1">
    <location>
        <begin position="265"/>
        <end position="287"/>
    </location>
</feature>
<keyword evidence="1" id="KW-1133">Transmembrane helix</keyword>
<accession>A0A6A6H0Q4</accession>
<evidence type="ECO:0000313" key="2">
    <source>
        <dbReference type="EMBL" id="KAF2231457.1"/>
    </source>
</evidence>
<keyword evidence="1" id="KW-0812">Transmembrane</keyword>
<dbReference type="EMBL" id="ML991826">
    <property type="protein sequence ID" value="KAF2231457.1"/>
    <property type="molecule type" value="Genomic_DNA"/>
</dbReference>
<feature type="transmembrane region" description="Helical" evidence="1">
    <location>
        <begin position="299"/>
        <end position="319"/>
    </location>
</feature>
<evidence type="ECO:0000313" key="3">
    <source>
        <dbReference type="Proteomes" id="UP000800092"/>
    </source>
</evidence>